<organism evidence="3 4">
    <name type="scientific">Cephus cinctus</name>
    <name type="common">Wheat stem sawfly</name>
    <dbReference type="NCBI Taxonomy" id="211228"/>
    <lineage>
        <taxon>Eukaryota</taxon>
        <taxon>Metazoa</taxon>
        <taxon>Ecdysozoa</taxon>
        <taxon>Arthropoda</taxon>
        <taxon>Hexapoda</taxon>
        <taxon>Insecta</taxon>
        <taxon>Pterygota</taxon>
        <taxon>Neoptera</taxon>
        <taxon>Endopterygota</taxon>
        <taxon>Hymenoptera</taxon>
        <taxon>Cephoidea</taxon>
        <taxon>Cephidae</taxon>
        <taxon>Cephus</taxon>
    </lineage>
</organism>
<gene>
    <name evidence="4" type="primary">LOC107273318</name>
</gene>
<keyword evidence="2" id="KW-1133">Transmembrane helix</keyword>
<dbReference type="RefSeq" id="XP_024946421.1">
    <property type="nucleotide sequence ID" value="XM_025090653.1"/>
</dbReference>
<proteinExistence type="predicted"/>
<name>A0AAJ7RSN8_CEPCN</name>
<feature type="region of interest" description="Disordered" evidence="1">
    <location>
        <begin position="246"/>
        <end position="292"/>
    </location>
</feature>
<keyword evidence="3" id="KW-1185">Reference proteome</keyword>
<dbReference type="Proteomes" id="UP000694920">
    <property type="component" value="Unplaced"/>
</dbReference>
<dbReference type="GeneID" id="107273318"/>
<evidence type="ECO:0000256" key="1">
    <source>
        <dbReference type="SAM" id="MobiDB-lite"/>
    </source>
</evidence>
<evidence type="ECO:0000313" key="3">
    <source>
        <dbReference type="Proteomes" id="UP000694920"/>
    </source>
</evidence>
<reference evidence="4" key="1">
    <citation type="submission" date="2025-08" db="UniProtKB">
        <authorList>
            <consortium name="RefSeq"/>
        </authorList>
    </citation>
    <scope>IDENTIFICATION</scope>
</reference>
<evidence type="ECO:0000313" key="4">
    <source>
        <dbReference type="RefSeq" id="XP_024946421.1"/>
    </source>
</evidence>
<keyword evidence="2" id="KW-0472">Membrane</keyword>
<evidence type="ECO:0000256" key="2">
    <source>
        <dbReference type="SAM" id="Phobius"/>
    </source>
</evidence>
<dbReference type="KEGG" id="ccin:107273318"/>
<feature type="compositionally biased region" description="Basic and acidic residues" evidence="1">
    <location>
        <begin position="271"/>
        <end position="291"/>
    </location>
</feature>
<accession>A0AAJ7RSN8</accession>
<sequence>MLQFLEIDIGRSLSHPYTLSSTIHWNSEIYYDRHTIMCLKIFKLTWTSQHHIILILMSITFILIKNASASDTSVLRHIASNLQPEECLRIVSYNLNPTIERVIRKDGLNAMECFHQLYQWTSELKVTRRDVQLVLENRLRQIGRDDLITWLTNLELNDTPILNSTNDQPLEQKYPVKEKETIRKLKSVPEPTLSKINDLISNSAGLGSNHDSISLSKDSVSTSDLVSRLNFLLGLAPARSKLIKIRENQDDRDTTTSIAPEKSPFAQFHPVSKDNQSEATNKNEKKVETNKESIQVRGNGTGEANKTDPFTRIKEKYIEGKPYVNLPIIPALMILGIVIFCACFCALLIRYRLAVCFNKLRGKKKKKTSRFVKIP</sequence>
<keyword evidence="2" id="KW-0812">Transmembrane</keyword>
<dbReference type="AlphaFoldDB" id="A0AAJ7RSN8"/>
<protein>
    <submittedName>
        <fullName evidence="4">Uncharacterized protein LOC107273318</fullName>
    </submittedName>
</protein>
<feature type="transmembrane region" description="Helical" evidence="2">
    <location>
        <begin position="328"/>
        <end position="349"/>
    </location>
</feature>